<dbReference type="EMBL" id="LHXN01000011">
    <property type="protein sequence ID" value="KXA93232.1"/>
    <property type="molecule type" value="Genomic_DNA"/>
</dbReference>
<proteinExistence type="predicted"/>
<gene>
    <name evidence="2" type="ORF">AKJ64_01065</name>
</gene>
<feature type="compositionally biased region" description="Basic and acidic residues" evidence="1">
    <location>
        <begin position="46"/>
        <end position="57"/>
    </location>
</feature>
<name>A0A133UG84_9EURY</name>
<organism evidence="2 3">
    <name type="scientific">candidate division MSBL1 archaeon SCGC-AAA259E17</name>
    <dbReference type="NCBI Taxonomy" id="1698263"/>
    <lineage>
        <taxon>Archaea</taxon>
        <taxon>Methanobacteriati</taxon>
        <taxon>Methanobacteriota</taxon>
        <taxon>candidate division MSBL1</taxon>
    </lineage>
</organism>
<dbReference type="AlphaFoldDB" id="A0A133UG84"/>
<evidence type="ECO:0000256" key="1">
    <source>
        <dbReference type="SAM" id="MobiDB-lite"/>
    </source>
</evidence>
<feature type="compositionally biased region" description="Polar residues" evidence="1">
    <location>
        <begin position="9"/>
        <end position="28"/>
    </location>
</feature>
<dbReference type="Proteomes" id="UP000070373">
    <property type="component" value="Unassembled WGS sequence"/>
</dbReference>
<evidence type="ECO:0000313" key="2">
    <source>
        <dbReference type="EMBL" id="KXA93232.1"/>
    </source>
</evidence>
<protein>
    <submittedName>
        <fullName evidence="2">Uncharacterized protein</fullName>
    </submittedName>
</protein>
<accession>A0A133UG84</accession>
<keyword evidence="3" id="KW-1185">Reference proteome</keyword>
<reference evidence="2 3" key="1">
    <citation type="journal article" date="2016" name="Sci. Rep.">
        <title>Metabolic traits of an uncultured archaeal lineage -MSBL1- from brine pools of the Red Sea.</title>
        <authorList>
            <person name="Mwirichia R."/>
            <person name="Alam I."/>
            <person name="Rashid M."/>
            <person name="Vinu M."/>
            <person name="Ba-Alawi W."/>
            <person name="Anthony Kamau A."/>
            <person name="Kamanda Ngugi D."/>
            <person name="Goker M."/>
            <person name="Klenk H.P."/>
            <person name="Bajic V."/>
            <person name="Stingl U."/>
        </authorList>
    </citation>
    <scope>NUCLEOTIDE SEQUENCE [LARGE SCALE GENOMIC DNA]</scope>
    <source>
        <strain evidence="2">SCGC-AAA259E17</strain>
    </source>
</reference>
<comment type="caution">
    <text evidence="2">The sequence shown here is derived from an EMBL/GenBank/DDBJ whole genome shotgun (WGS) entry which is preliminary data.</text>
</comment>
<sequence>MGFPGRTPSRANLTSNRWTPSLIQSRLNSRVEKPVTRAGGSVAGSEPRKSSNSRDTHQNVVIRGTNLAENEVEKSIPEINEKIEA</sequence>
<evidence type="ECO:0000313" key="3">
    <source>
        <dbReference type="Proteomes" id="UP000070373"/>
    </source>
</evidence>
<feature type="region of interest" description="Disordered" evidence="1">
    <location>
        <begin position="1"/>
        <end position="66"/>
    </location>
</feature>
<feature type="non-terminal residue" evidence="2">
    <location>
        <position position="85"/>
    </location>
</feature>